<reference evidence="3" key="1">
    <citation type="submission" date="2024-02" db="UniProtKB">
        <authorList>
            <consortium name="WormBaseParasite"/>
        </authorList>
    </citation>
    <scope>IDENTIFICATION</scope>
</reference>
<dbReference type="Proteomes" id="UP000887575">
    <property type="component" value="Unassembled WGS sequence"/>
</dbReference>
<feature type="compositionally biased region" description="Polar residues" evidence="1">
    <location>
        <begin position="75"/>
        <end position="86"/>
    </location>
</feature>
<accession>A0AAF3EIQ6</accession>
<dbReference type="AlphaFoldDB" id="A0AAF3EIQ6"/>
<name>A0AAF3EIQ6_9BILA</name>
<protein>
    <submittedName>
        <fullName evidence="3">Uncharacterized protein</fullName>
    </submittedName>
</protein>
<keyword evidence="2" id="KW-1185">Reference proteome</keyword>
<evidence type="ECO:0000313" key="2">
    <source>
        <dbReference type="Proteomes" id="UP000887575"/>
    </source>
</evidence>
<dbReference type="WBParaSite" id="MBELARI_LOCUS13868">
    <property type="protein sequence ID" value="MBELARI_LOCUS13868"/>
    <property type="gene ID" value="MBELARI_LOCUS13868"/>
</dbReference>
<feature type="region of interest" description="Disordered" evidence="1">
    <location>
        <begin position="29"/>
        <end position="86"/>
    </location>
</feature>
<sequence length="86" mass="9671">MNFFPVSHFLDDEKKYKLLASCFPSMKQIAPPTGEHEEVHSSSTTRRNMVVDVGEAYEDESDSDEGHGSHGSHVQCAQSNFQQKKL</sequence>
<proteinExistence type="predicted"/>
<evidence type="ECO:0000256" key="1">
    <source>
        <dbReference type="SAM" id="MobiDB-lite"/>
    </source>
</evidence>
<evidence type="ECO:0000313" key="3">
    <source>
        <dbReference type="WBParaSite" id="MBELARI_LOCUS13868"/>
    </source>
</evidence>
<organism evidence="2 3">
    <name type="scientific">Mesorhabditis belari</name>
    <dbReference type="NCBI Taxonomy" id="2138241"/>
    <lineage>
        <taxon>Eukaryota</taxon>
        <taxon>Metazoa</taxon>
        <taxon>Ecdysozoa</taxon>
        <taxon>Nematoda</taxon>
        <taxon>Chromadorea</taxon>
        <taxon>Rhabditida</taxon>
        <taxon>Rhabditina</taxon>
        <taxon>Rhabditomorpha</taxon>
        <taxon>Rhabditoidea</taxon>
        <taxon>Rhabditidae</taxon>
        <taxon>Mesorhabditinae</taxon>
        <taxon>Mesorhabditis</taxon>
    </lineage>
</organism>